<sequence>MTKSLIRNTIKGSFLLTVILFFSCADPEEAPLNLDPSVAVEIIDDDYGNHPRQVMDVYLPANRSTNSTKVFVWVHGGAWTDGDKSEFSRFKPWLEAELEDYAFVSLNYRLYNITTGSNRFPNQEEDVQAAINYIKSRLSAWDVSDDIVLAGGSAGGHLALLHAYKNNPDRAVKAAVAFFPPTDFPTFHGFNFITTALIEALIGGSPSSNPQGYAASSPTSHIRSSSVPTAFFHGTADNVVPIQQSYLLEEKLTVRNVPFTKRYVQGAQHGFPESIYREMIAQTAEFLLVHVP</sequence>
<evidence type="ECO:0000313" key="3">
    <source>
        <dbReference type="EMBL" id="SIS60496.1"/>
    </source>
</evidence>
<dbReference type="Pfam" id="PF20434">
    <property type="entry name" value="BD-FAE"/>
    <property type="match status" value="1"/>
</dbReference>
<dbReference type="STRING" id="529505.SAMN05421761_10248"/>
<proteinExistence type="predicted"/>
<keyword evidence="1" id="KW-0378">Hydrolase</keyword>
<gene>
    <name evidence="3" type="ORF">SAMN05421761_10248</name>
</gene>
<dbReference type="Gene3D" id="3.40.50.1820">
    <property type="entry name" value="alpha/beta hydrolase"/>
    <property type="match status" value="1"/>
</dbReference>
<dbReference type="Proteomes" id="UP000186026">
    <property type="component" value="Unassembled WGS sequence"/>
</dbReference>
<dbReference type="EMBL" id="FTOP01000002">
    <property type="protein sequence ID" value="SIS60496.1"/>
    <property type="molecule type" value="Genomic_DNA"/>
</dbReference>
<feature type="domain" description="BD-FAE-like" evidence="2">
    <location>
        <begin position="55"/>
        <end position="252"/>
    </location>
</feature>
<dbReference type="AlphaFoldDB" id="A0A1N7KFW1"/>
<dbReference type="InterPro" id="IPR029058">
    <property type="entry name" value="AB_hydrolase_fold"/>
</dbReference>
<dbReference type="SUPFAM" id="SSF53474">
    <property type="entry name" value="alpha/beta-Hydrolases"/>
    <property type="match status" value="1"/>
</dbReference>
<accession>A0A1N7KFW1</accession>
<keyword evidence="4" id="KW-1185">Reference proteome</keyword>
<evidence type="ECO:0000313" key="4">
    <source>
        <dbReference type="Proteomes" id="UP000186026"/>
    </source>
</evidence>
<name>A0A1N7KFW1_9BACT</name>
<evidence type="ECO:0000259" key="2">
    <source>
        <dbReference type="Pfam" id="PF20434"/>
    </source>
</evidence>
<organism evidence="3 4">
    <name type="scientific">Belliella pelovolcani</name>
    <dbReference type="NCBI Taxonomy" id="529505"/>
    <lineage>
        <taxon>Bacteria</taxon>
        <taxon>Pseudomonadati</taxon>
        <taxon>Bacteroidota</taxon>
        <taxon>Cytophagia</taxon>
        <taxon>Cytophagales</taxon>
        <taxon>Cyclobacteriaceae</taxon>
        <taxon>Belliella</taxon>
    </lineage>
</organism>
<evidence type="ECO:0000256" key="1">
    <source>
        <dbReference type="ARBA" id="ARBA00022801"/>
    </source>
</evidence>
<dbReference type="InterPro" id="IPR050300">
    <property type="entry name" value="GDXG_lipolytic_enzyme"/>
</dbReference>
<reference evidence="4" key="1">
    <citation type="submission" date="2017-01" db="EMBL/GenBank/DDBJ databases">
        <authorList>
            <person name="Varghese N."/>
            <person name="Submissions S."/>
        </authorList>
    </citation>
    <scope>NUCLEOTIDE SEQUENCE [LARGE SCALE GENOMIC DNA]</scope>
    <source>
        <strain evidence="4">DSM 46698</strain>
    </source>
</reference>
<dbReference type="OrthoDB" id="9777975at2"/>
<dbReference type="InterPro" id="IPR049492">
    <property type="entry name" value="BD-FAE-like_dom"/>
</dbReference>
<dbReference type="PANTHER" id="PTHR48081:SF13">
    <property type="entry name" value="ALPHA_BETA HYDROLASE"/>
    <property type="match status" value="1"/>
</dbReference>
<dbReference type="RefSeq" id="WP_084565774.1">
    <property type="nucleotide sequence ID" value="NZ_FTOP01000002.1"/>
</dbReference>
<dbReference type="PANTHER" id="PTHR48081">
    <property type="entry name" value="AB HYDROLASE SUPERFAMILY PROTEIN C4A8.06C"/>
    <property type="match status" value="1"/>
</dbReference>
<dbReference type="GO" id="GO:0016787">
    <property type="term" value="F:hydrolase activity"/>
    <property type="evidence" value="ECO:0007669"/>
    <property type="project" value="UniProtKB-KW"/>
</dbReference>
<protein>
    <submittedName>
        <fullName evidence="3">Acetyl esterase/lipase</fullName>
    </submittedName>
</protein>
<dbReference type="PROSITE" id="PS51257">
    <property type="entry name" value="PROKAR_LIPOPROTEIN"/>
    <property type="match status" value="1"/>
</dbReference>